<accession>A0A7J7MLJ2</accession>
<dbReference type="OrthoDB" id="550577at2759"/>
<dbReference type="Proteomes" id="UP000541444">
    <property type="component" value="Unassembled WGS sequence"/>
</dbReference>
<dbReference type="Pfam" id="PF00128">
    <property type="entry name" value="Alpha-amylase"/>
    <property type="match status" value="1"/>
</dbReference>
<sequence length="443" mass="49610">MTRHSSSRGAERGVVRMKVCRGIGREICHCRRDVVQQGVGSRARVGSFGQISTLLLNPKGSHLQKKDSGKSKDLEHVSKRVEGFYEEYSIVKDVPVKNGMTVTVKNCVEKNKNFVHFETDLSGDVVLHWGVCRNNDRRWEVPATPHPLETKIFKKNALRTTLQQKNDGSGSLGLFSLDKDFLGLLFVLKLNDNTWLNYMNRDFYIPLSSENNLANVEGSEASLGDTPEKISEPNEVVAYTDGIISEIRNLVTGISSEKIGKTKSKEAHESILQEIEKLAAEAYSIFRTSSTTFTEESLLDSDTLMPPAKRSSGTGSGYEILCQGFNWESNKSGRWYTELMDKVTELSSLGFTVIWLPPPTQSVSPEGYMPSDLYNLNSRYGSMEELKTLVKTFHKAGIKVLGDAVLNHRCAQYKNQNGIWNIFGGRLNWDDRAVVADDPHFQV</sequence>
<feature type="domain" description="Glycosyl hydrolase family 13 catalytic" evidence="5">
    <location>
        <begin position="339"/>
        <end position="413"/>
    </location>
</feature>
<dbReference type="Pfam" id="PF23166">
    <property type="entry name" value="Ig_N_CWD1"/>
    <property type="match status" value="1"/>
</dbReference>
<comment type="caution">
    <text evidence="7">The sequence shown here is derived from an EMBL/GenBank/DDBJ whole genome shotgun (WGS) entry which is preliminary data.</text>
</comment>
<reference evidence="7 8" key="1">
    <citation type="journal article" date="2020" name="IScience">
        <title>Genome Sequencing of the Endangered Kingdonia uniflora (Circaeasteraceae, Ranunculales) Reveals Potential Mechanisms of Evolutionary Specialization.</title>
        <authorList>
            <person name="Sun Y."/>
            <person name="Deng T."/>
            <person name="Zhang A."/>
            <person name="Moore M.J."/>
            <person name="Landis J.B."/>
            <person name="Lin N."/>
            <person name="Zhang H."/>
            <person name="Zhang X."/>
            <person name="Huang J."/>
            <person name="Zhang X."/>
            <person name="Sun H."/>
            <person name="Wang H."/>
        </authorList>
    </citation>
    <scope>NUCLEOTIDE SEQUENCE [LARGE SCALE GENOMIC DNA]</scope>
    <source>
        <strain evidence="7">TB1705</strain>
        <tissue evidence="7">Leaf</tissue>
    </source>
</reference>
<evidence type="ECO:0000256" key="2">
    <source>
        <dbReference type="ARBA" id="ARBA00022723"/>
    </source>
</evidence>
<proteinExistence type="inferred from homology"/>
<evidence type="ECO:0000256" key="3">
    <source>
        <dbReference type="ARBA" id="ARBA00023277"/>
    </source>
</evidence>
<dbReference type="InterPro" id="IPR006047">
    <property type="entry name" value="GH13_cat_dom"/>
</dbReference>
<name>A0A7J7MLJ2_9MAGN</name>
<keyword evidence="8" id="KW-1185">Reference proteome</keyword>
<dbReference type="InterPro" id="IPR056301">
    <property type="entry name" value="GWD-like_N_Ig"/>
</dbReference>
<keyword evidence="3" id="KW-0119">Carbohydrate metabolism</keyword>
<keyword evidence="2" id="KW-0479">Metal-binding</keyword>
<dbReference type="Gene3D" id="3.20.20.80">
    <property type="entry name" value="Glycosidases"/>
    <property type="match status" value="1"/>
</dbReference>
<evidence type="ECO:0000259" key="5">
    <source>
        <dbReference type="Pfam" id="PF00128"/>
    </source>
</evidence>
<dbReference type="PANTHER" id="PTHR43447">
    <property type="entry name" value="ALPHA-AMYLASE"/>
    <property type="match status" value="1"/>
</dbReference>
<dbReference type="EMBL" id="JACGCM010001406">
    <property type="protein sequence ID" value="KAF6155684.1"/>
    <property type="molecule type" value="Genomic_DNA"/>
</dbReference>
<evidence type="ECO:0000256" key="1">
    <source>
        <dbReference type="ARBA" id="ARBA00008061"/>
    </source>
</evidence>
<evidence type="ECO:0000256" key="4">
    <source>
        <dbReference type="ARBA" id="ARBA00030238"/>
    </source>
</evidence>
<dbReference type="AlphaFoldDB" id="A0A7J7MLJ2"/>
<dbReference type="GO" id="GO:0005975">
    <property type="term" value="P:carbohydrate metabolic process"/>
    <property type="evidence" value="ECO:0007669"/>
    <property type="project" value="InterPro"/>
</dbReference>
<dbReference type="GO" id="GO:0046872">
    <property type="term" value="F:metal ion binding"/>
    <property type="evidence" value="ECO:0007669"/>
    <property type="project" value="UniProtKB-KW"/>
</dbReference>
<organism evidence="7 8">
    <name type="scientific">Kingdonia uniflora</name>
    <dbReference type="NCBI Taxonomy" id="39325"/>
    <lineage>
        <taxon>Eukaryota</taxon>
        <taxon>Viridiplantae</taxon>
        <taxon>Streptophyta</taxon>
        <taxon>Embryophyta</taxon>
        <taxon>Tracheophyta</taxon>
        <taxon>Spermatophyta</taxon>
        <taxon>Magnoliopsida</taxon>
        <taxon>Ranunculales</taxon>
        <taxon>Circaeasteraceae</taxon>
        <taxon>Kingdonia</taxon>
    </lineage>
</organism>
<gene>
    <name evidence="7" type="ORF">GIB67_007121</name>
</gene>
<evidence type="ECO:0000259" key="6">
    <source>
        <dbReference type="Pfam" id="PF23166"/>
    </source>
</evidence>
<protein>
    <recommendedName>
        <fullName evidence="4">1,4-alpha-D-glucan glucanohydrolase</fullName>
    </recommendedName>
</protein>
<dbReference type="SUPFAM" id="SSF51445">
    <property type="entry name" value="(Trans)glycosidases"/>
    <property type="match status" value="1"/>
</dbReference>
<evidence type="ECO:0000313" key="8">
    <source>
        <dbReference type="Proteomes" id="UP000541444"/>
    </source>
</evidence>
<dbReference type="InterPro" id="IPR017853">
    <property type="entry name" value="GH"/>
</dbReference>
<feature type="domain" description="Alpha-glucan water dikinase-like N-terminal Ig-like" evidence="6">
    <location>
        <begin position="90"/>
        <end position="207"/>
    </location>
</feature>
<comment type="similarity">
    <text evidence="1">Belongs to the glycosyl hydrolase 13 family.</text>
</comment>
<evidence type="ECO:0000313" key="7">
    <source>
        <dbReference type="EMBL" id="KAF6155684.1"/>
    </source>
</evidence>